<evidence type="ECO:0000259" key="11">
    <source>
        <dbReference type="PROSITE" id="PS51412"/>
    </source>
</evidence>
<dbReference type="GO" id="GO:0031640">
    <property type="term" value="P:killing of cells of another organism"/>
    <property type="evidence" value="ECO:0007669"/>
    <property type="project" value="UniProtKB-KW"/>
</dbReference>
<evidence type="ECO:0000256" key="2">
    <source>
        <dbReference type="ARBA" id="ARBA00004442"/>
    </source>
</evidence>
<evidence type="ECO:0000256" key="1">
    <source>
        <dbReference type="ARBA" id="ARBA00004196"/>
    </source>
</evidence>
<evidence type="ECO:0000256" key="7">
    <source>
        <dbReference type="ARBA" id="ARBA00023136"/>
    </source>
</evidence>
<dbReference type="InterPro" id="IPR003368">
    <property type="entry name" value="POMP_repeat"/>
</dbReference>
<keyword evidence="8" id="KW-1015">Disulfide bond</keyword>
<dbReference type="SMART" id="SM00457">
    <property type="entry name" value="MACPF"/>
    <property type="match status" value="1"/>
</dbReference>
<dbReference type="InterPro" id="IPR011050">
    <property type="entry name" value="Pectin_lyase_fold/virulence"/>
</dbReference>
<evidence type="ECO:0000313" key="14">
    <source>
        <dbReference type="Proteomes" id="UP000076078"/>
    </source>
</evidence>
<sequence length="1191" mass="131859">MKIYNTIVYVVLILSLTICVIQSHGSYKGRYVYVSSTSTCTGYRCGSKYQPFQSISEAVSAINNCYPNIIDWLFDSDSDFGENYSDLDDSFSFLDFGSNASSISNQNKFYNIIVKPGVYRGKKNKGIPITQVPVSIVSLTGSVSTIIDCEGVGKFLDVSNTQFQMTGFTIQNCKGNRGGAISLVQSLSTLNEMLFINNTGGYGGAIYVSSKGLSLNSIQFINNKAEKGGSIYFEQASLSMFDTKFSCSAGNQSPSKDSISCISGSASFDNANLTGVGVTCDSYCNFGDDSQINYCGTLSSCSGNNPGNGNENDLCQLVPIKPTCKLDGKCDILTESCLTCEDCPSCYFTGLVLTSYHSCQPNQLNSNCIYNIESITAPHVNLFMQSVASCPVSGRMKGYFKVPETNSYEFQLTGSNIGANLTINGRVVLNSMFHHSDYLSTFKVQLNQEFVNSIEILFSSFSSLDRNISLLWRKSFLEPFVPMNIIYYSKNVCGDKILDPREYPGNDLHCVKDTQEFAPAKCGDGICQEDFPDQCLVDCYDHISPVCPSQTKPTKLDSDYPTHELVGTLLNNQYLYRLPGLETLMHGVDISSGEGKPTSLFTFDYCENETFSVIQDTYRNLVYTIPNEVFASFHPSCRYESVTTEYTQVSEMSRSMSESHSLEASLEIGGGPNIIQVASKATYATEKSVSSSRDIGTIEKGSFFKTDAKCLVSKVQIHKYTFHPNFLYDISLVNTTLDMLAIINKYGSHYYKSVSLGGKLSQITVVSEKTRNEFESSEMKESIKLSFSASVSSPIGGVRGSYSQSLDNEVSTTRQSEFTSKTKKTSIIVYGGAPGSYGPSDTPESTISSFGAWASSVDQIPVPIDYQLSAIGNIIPKTWVTRNGTQIRAIWYEAELKYYEQLPVIPPGYIKTESTYQLIWFYNQDRSGVTDELRYCDTHLTIRGNSGTTPDQKLILMNNYVSNGYTYYSPAKWIDTENSTNPRSFTFSGTSYDTVNSLSVDIICNQTVTLGNSHSWIKTQKIYMFDGKMIYKFLANGITPIDDYQTLMILKLNFKDASSLTSDDFIEIVFIGTFSQYTTVIVPTGYLPKIGLIYYEKSFDSFPSSLGNIIGMKFNIVTPFLIAEATKDNIGGASIEFSDIYFTSKVCVNSNEIETPTYPCPSDFQLRRKVRVGKNSVTITRKVNNQQVLLQ</sequence>
<feature type="domain" description="PA14" evidence="12">
    <location>
        <begin position="346"/>
        <end position="487"/>
    </location>
</feature>
<comment type="caution">
    <text evidence="13">The sequence shown here is derived from an EMBL/GenBank/DDBJ whole genome shotgun (WGS) entry which is preliminary data.</text>
</comment>
<evidence type="ECO:0000256" key="6">
    <source>
        <dbReference type="ARBA" id="ARBA00022852"/>
    </source>
</evidence>
<evidence type="ECO:0000256" key="9">
    <source>
        <dbReference type="ARBA" id="ARBA00023237"/>
    </source>
</evidence>
<evidence type="ECO:0000256" key="10">
    <source>
        <dbReference type="SAM" id="SignalP"/>
    </source>
</evidence>
<dbReference type="PANTHER" id="PTHR45742:SF8">
    <property type="entry name" value="FLOCCULATION PROTEIN FLO11"/>
    <property type="match status" value="1"/>
</dbReference>
<evidence type="ECO:0000256" key="4">
    <source>
        <dbReference type="ARBA" id="ARBA00022525"/>
    </source>
</evidence>
<dbReference type="InParanoid" id="A0A151ZDE7"/>
<dbReference type="PANTHER" id="PTHR45742">
    <property type="entry name" value="COMPLEMENT COMPONENT C6"/>
    <property type="match status" value="1"/>
</dbReference>
<keyword evidence="14" id="KW-1185">Reference proteome</keyword>
<evidence type="ECO:0008006" key="15">
    <source>
        <dbReference type="Google" id="ProtNLM"/>
    </source>
</evidence>
<feature type="domain" description="MACPF" evidence="11">
    <location>
        <begin position="567"/>
        <end position="906"/>
    </location>
</feature>
<proteinExistence type="predicted"/>
<dbReference type="Proteomes" id="UP000076078">
    <property type="component" value="Unassembled WGS sequence"/>
</dbReference>
<feature type="chain" id="PRO_5007593149" description="MACPF domain-containing protein" evidence="10">
    <location>
        <begin position="24"/>
        <end position="1191"/>
    </location>
</feature>
<keyword evidence="5 10" id="KW-0732">Signal</keyword>
<dbReference type="Pfam" id="PF02415">
    <property type="entry name" value="Chlam_PMP"/>
    <property type="match status" value="1"/>
</dbReference>
<evidence type="ECO:0000256" key="5">
    <source>
        <dbReference type="ARBA" id="ARBA00022729"/>
    </source>
</evidence>
<keyword evidence="9" id="KW-0998">Cell outer membrane</keyword>
<dbReference type="SUPFAM" id="SSF51126">
    <property type="entry name" value="Pectin lyase-like"/>
    <property type="match status" value="1"/>
</dbReference>
<dbReference type="PROSITE" id="PS51820">
    <property type="entry name" value="PA14"/>
    <property type="match status" value="1"/>
</dbReference>
<dbReference type="Pfam" id="PF01823">
    <property type="entry name" value="MACPF"/>
    <property type="match status" value="1"/>
</dbReference>
<dbReference type="PROSITE" id="PS51412">
    <property type="entry name" value="MACPF_2"/>
    <property type="match status" value="1"/>
</dbReference>
<keyword evidence="6" id="KW-0204">Cytolysis</keyword>
<gene>
    <name evidence="13" type="ORF">DLAC_07190</name>
</gene>
<reference evidence="13 14" key="1">
    <citation type="submission" date="2015-12" db="EMBL/GenBank/DDBJ databases">
        <title>Dictyostelia acquired genes for synthesis and detection of signals that induce cell-type specialization by lateral gene transfer from prokaryotes.</title>
        <authorList>
            <person name="Gloeckner G."/>
            <person name="Schaap P."/>
        </authorList>
    </citation>
    <scope>NUCLEOTIDE SEQUENCE [LARGE SCALE GENOMIC DNA]</scope>
    <source>
        <strain evidence="13 14">TK</strain>
    </source>
</reference>
<dbReference type="InterPro" id="IPR037524">
    <property type="entry name" value="PA14/GLEYA"/>
</dbReference>
<name>A0A151ZDE7_TIELA</name>
<keyword evidence="7" id="KW-0472">Membrane</keyword>
<dbReference type="AlphaFoldDB" id="A0A151ZDE7"/>
<feature type="signal peptide" evidence="10">
    <location>
        <begin position="1"/>
        <end position="23"/>
    </location>
</feature>
<evidence type="ECO:0000259" key="12">
    <source>
        <dbReference type="PROSITE" id="PS51820"/>
    </source>
</evidence>
<keyword evidence="4" id="KW-0964">Secreted</keyword>
<protein>
    <recommendedName>
        <fullName evidence="15">MACPF domain-containing protein</fullName>
    </recommendedName>
</protein>
<dbReference type="InterPro" id="IPR020864">
    <property type="entry name" value="MACPF"/>
</dbReference>
<dbReference type="GO" id="GO:0005576">
    <property type="term" value="C:extracellular region"/>
    <property type="evidence" value="ECO:0007669"/>
    <property type="project" value="UniProtKB-SubCell"/>
</dbReference>
<dbReference type="EMBL" id="LODT01000032">
    <property type="protein sequence ID" value="KYQ91949.1"/>
    <property type="molecule type" value="Genomic_DNA"/>
</dbReference>
<accession>A0A151ZDE7</accession>
<organism evidence="13 14">
    <name type="scientific">Tieghemostelium lacteum</name>
    <name type="common">Slime mold</name>
    <name type="synonym">Dictyostelium lacteum</name>
    <dbReference type="NCBI Taxonomy" id="361077"/>
    <lineage>
        <taxon>Eukaryota</taxon>
        <taxon>Amoebozoa</taxon>
        <taxon>Evosea</taxon>
        <taxon>Eumycetozoa</taxon>
        <taxon>Dictyostelia</taxon>
        <taxon>Dictyosteliales</taxon>
        <taxon>Raperosteliaceae</taxon>
        <taxon>Tieghemostelium</taxon>
    </lineage>
</organism>
<comment type="subcellular location">
    <subcellularLocation>
        <location evidence="1">Cell envelope</location>
    </subcellularLocation>
    <subcellularLocation>
        <location evidence="2">Cell outer membrane</location>
    </subcellularLocation>
    <subcellularLocation>
        <location evidence="3">Secreted</location>
    </subcellularLocation>
</comment>
<evidence type="ECO:0000256" key="3">
    <source>
        <dbReference type="ARBA" id="ARBA00004613"/>
    </source>
</evidence>
<dbReference type="OrthoDB" id="21110at2759"/>
<dbReference type="NCBIfam" id="TIGR01376">
    <property type="entry name" value="POMP_repeat"/>
    <property type="match status" value="2"/>
</dbReference>
<evidence type="ECO:0000256" key="8">
    <source>
        <dbReference type="ARBA" id="ARBA00023157"/>
    </source>
</evidence>
<evidence type="ECO:0000313" key="13">
    <source>
        <dbReference type="EMBL" id="KYQ91949.1"/>
    </source>
</evidence>